<sequence>MPTHFNTPQKAAVKGALKLASWLKEEEGIRITKQQIAKIFDCHPNTVNRISKDTNERTVHTLFPERRPRKQKKAPPTAEESEAKKEEKNRIRREKRAEKRAEKRRARGKGVETTEGGQGVG</sequence>
<evidence type="ECO:0000313" key="2">
    <source>
        <dbReference type="EMBL" id="KAK4191860.1"/>
    </source>
</evidence>
<feature type="non-terminal residue" evidence="2">
    <location>
        <position position="121"/>
    </location>
</feature>
<keyword evidence="3" id="KW-1185">Reference proteome</keyword>
<feature type="region of interest" description="Disordered" evidence="1">
    <location>
        <begin position="51"/>
        <end position="121"/>
    </location>
</feature>
<reference evidence="2" key="1">
    <citation type="journal article" date="2023" name="Mol. Phylogenet. Evol.">
        <title>Genome-scale phylogeny and comparative genomics of the fungal order Sordariales.</title>
        <authorList>
            <person name="Hensen N."/>
            <person name="Bonometti L."/>
            <person name="Westerberg I."/>
            <person name="Brannstrom I.O."/>
            <person name="Guillou S."/>
            <person name="Cros-Aarteil S."/>
            <person name="Calhoun S."/>
            <person name="Haridas S."/>
            <person name="Kuo A."/>
            <person name="Mondo S."/>
            <person name="Pangilinan J."/>
            <person name="Riley R."/>
            <person name="LaButti K."/>
            <person name="Andreopoulos B."/>
            <person name="Lipzen A."/>
            <person name="Chen C."/>
            <person name="Yan M."/>
            <person name="Daum C."/>
            <person name="Ng V."/>
            <person name="Clum A."/>
            <person name="Steindorff A."/>
            <person name="Ohm R.A."/>
            <person name="Martin F."/>
            <person name="Silar P."/>
            <person name="Natvig D.O."/>
            <person name="Lalanne C."/>
            <person name="Gautier V."/>
            <person name="Ament-Velasquez S.L."/>
            <person name="Kruys A."/>
            <person name="Hutchinson M.I."/>
            <person name="Powell A.J."/>
            <person name="Barry K."/>
            <person name="Miller A.N."/>
            <person name="Grigoriev I.V."/>
            <person name="Debuchy R."/>
            <person name="Gladieux P."/>
            <person name="Hiltunen Thoren M."/>
            <person name="Johannesson H."/>
        </authorList>
    </citation>
    <scope>NUCLEOTIDE SEQUENCE</scope>
    <source>
        <strain evidence="2">PSN309</strain>
    </source>
</reference>
<reference evidence="2" key="2">
    <citation type="submission" date="2023-05" db="EMBL/GenBank/DDBJ databases">
        <authorList>
            <consortium name="Lawrence Berkeley National Laboratory"/>
            <person name="Steindorff A."/>
            <person name="Hensen N."/>
            <person name="Bonometti L."/>
            <person name="Westerberg I."/>
            <person name="Brannstrom I.O."/>
            <person name="Guillou S."/>
            <person name="Cros-Aarteil S."/>
            <person name="Calhoun S."/>
            <person name="Haridas S."/>
            <person name="Kuo A."/>
            <person name="Mondo S."/>
            <person name="Pangilinan J."/>
            <person name="Riley R."/>
            <person name="Labutti K."/>
            <person name="Andreopoulos B."/>
            <person name="Lipzen A."/>
            <person name="Chen C."/>
            <person name="Yanf M."/>
            <person name="Daum C."/>
            <person name="Ng V."/>
            <person name="Clum A."/>
            <person name="Ohm R."/>
            <person name="Martin F."/>
            <person name="Silar P."/>
            <person name="Natvig D."/>
            <person name="Lalanne C."/>
            <person name="Gautier V."/>
            <person name="Ament-Velasquez S.L."/>
            <person name="Kruys A."/>
            <person name="Hutchinson M.I."/>
            <person name="Powell A.J."/>
            <person name="Barry K."/>
            <person name="Miller A.N."/>
            <person name="Grigoriev I.V."/>
            <person name="Debuchy R."/>
            <person name="Gladieux P."/>
            <person name="Thoren M.H."/>
            <person name="Johannesson H."/>
        </authorList>
    </citation>
    <scope>NUCLEOTIDE SEQUENCE</scope>
    <source>
        <strain evidence="2">PSN309</strain>
    </source>
</reference>
<dbReference type="EMBL" id="MU864357">
    <property type="protein sequence ID" value="KAK4191860.1"/>
    <property type="molecule type" value="Genomic_DNA"/>
</dbReference>
<feature type="compositionally biased region" description="Basic and acidic residues" evidence="1">
    <location>
        <begin position="51"/>
        <end position="66"/>
    </location>
</feature>
<accession>A0AAN7ANI3</accession>
<protein>
    <submittedName>
        <fullName evidence="2">Uncharacterized protein</fullName>
    </submittedName>
</protein>
<evidence type="ECO:0000313" key="3">
    <source>
        <dbReference type="Proteomes" id="UP001302126"/>
    </source>
</evidence>
<proteinExistence type="predicted"/>
<comment type="caution">
    <text evidence="2">The sequence shown here is derived from an EMBL/GenBank/DDBJ whole genome shotgun (WGS) entry which is preliminary data.</text>
</comment>
<dbReference type="AlphaFoldDB" id="A0AAN7ANI3"/>
<dbReference type="Proteomes" id="UP001302126">
    <property type="component" value="Unassembled WGS sequence"/>
</dbReference>
<evidence type="ECO:0000256" key="1">
    <source>
        <dbReference type="SAM" id="MobiDB-lite"/>
    </source>
</evidence>
<gene>
    <name evidence="2" type="ORF">QBC35DRAFT_459895</name>
</gene>
<feature type="compositionally biased region" description="Basic and acidic residues" evidence="1">
    <location>
        <begin position="81"/>
        <end position="101"/>
    </location>
</feature>
<organism evidence="2 3">
    <name type="scientific">Podospora australis</name>
    <dbReference type="NCBI Taxonomy" id="1536484"/>
    <lineage>
        <taxon>Eukaryota</taxon>
        <taxon>Fungi</taxon>
        <taxon>Dikarya</taxon>
        <taxon>Ascomycota</taxon>
        <taxon>Pezizomycotina</taxon>
        <taxon>Sordariomycetes</taxon>
        <taxon>Sordariomycetidae</taxon>
        <taxon>Sordariales</taxon>
        <taxon>Podosporaceae</taxon>
        <taxon>Podospora</taxon>
    </lineage>
</organism>
<name>A0AAN7ANI3_9PEZI</name>